<comment type="caution">
    <text evidence="3">The sequence shown here is derived from an EMBL/GenBank/DDBJ whole genome shotgun (WGS) entry which is preliminary data.</text>
</comment>
<dbReference type="Gene3D" id="3.40.50.720">
    <property type="entry name" value="NAD(P)-binding Rossmann-like Domain"/>
    <property type="match status" value="2"/>
</dbReference>
<comment type="similarity">
    <text evidence="1">Belongs to the NAD(P)-dependent epimerase/dehydratase family.</text>
</comment>
<feature type="domain" description="NAD-dependent epimerase/dehydratase" evidence="2">
    <location>
        <begin position="6"/>
        <end position="85"/>
    </location>
</feature>
<evidence type="ECO:0000256" key="1">
    <source>
        <dbReference type="ARBA" id="ARBA00007637"/>
    </source>
</evidence>
<reference evidence="3" key="2">
    <citation type="journal article" date="2015" name="Genome Announc.">
        <title>Draft Genome Sequence of Filamentous Marine Cyanobacterium Lyngbya confervoides Strain BDU141951.</title>
        <authorList>
            <person name="Chandrababunaidu M.M."/>
            <person name="Sen D."/>
            <person name="Tripathy S."/>
        </authorList>
    </citation>
    <scope>NUCLEOTIDE SEQUENCE</scope>
    <source>
        <strain evidence="3">BDU141951</strain>
    </source>
</reference>
<proteinExistence type="inferred from homology"/>
<evidence type="ECO:0000259" key="2">
    <source>
        <dbReference type="Pfam" id="PF01370"/>
    </source>
</evidence>
<dbReference type="SUPFAM" id="SSF51735">
    <property type="entry name" value="NAD(P)-binding Rossmann-fold domains"/>
    <property type="match status" value="1"/>
</dbReference>
<dbReference type="Pfam" id="PF01370">
    <property type="entry name" value="Epimerase"/>
    <property type="match status" value="1"/>
</dbReference>
<protein>
    <submittedName>
        <fullName evidence="3">NAD-dependent epimerase/dehydratase family protein</fullName>
    </submittedName>
</protein>
<dbReference type="EMBL" id="JTHE02000003">
    <property type="protein sequence ID" value="NEV66543.1"/>
    <property type="molecule type" value="Genomic_DNA"/>
</dbReference>
<accession>A0A0C1Y129</accession>
<reference evidence="3" key="1">
    <citation type="submission" date="2014-11" db="EMBL/GenBank/DDBJ databases">
        <authorList>
            <person name="Malar M.C."/>
            <person name="Sen D."/>
            <person name="Tripathy S."/>
        </authorList>
    </citation>
    <scope>NUCLEOTIDE SEQUENCE</scope>
    <source>
        <strain evidence="3">BDU141951</strain>
    </source>
</reference>
<dbReference type="InterPro" id="IPR001509">
    <property type="entry name" value="Epimerase_deHydtase"/>
</dbReference>
<organism evidence="3">
    <name type="scientific">Lyngbya confervoides BDU141951</name>
    <dbReference type="NCBI Taxonomy" id="1574623"/>
    <lineage>
        <taxon>Bacteria</taxon>
        <taxon>Bacillati</taxon>
        <taxon>Cyanobacteriota</taxon>
        <taxon>Cyanophyceae</taxon>
        <taxon>Oscillatoriophycideae</taxon>
        <taxon>Oscillatoriales</taxon>
        <taxon>Microcoleaceae</taxon>
        <taxon>Lyngbya</taxon>
    </lineage>
</organism>
<dbReference type="AlphaFoldDB" id="A0A0C1Y129"/>
<dbReference type="InterPro" id="IPR036291">
    <property type="entry name" value="NAD(P)-bd_dom_sf"/>
</dbReference>
<gene>
    <name evidence="3" type="ORF">QQ91_005400</name>
</gene>
<reference evidence="3" key="3">
    <citation type="submission" date="2020-02" db="EMBL/GenBank/DDBJ databases">
        <authorList>
            <person name="Sarangi A.N."/>
            <person name="Ghosh S."/>
            <person name="Mukherjee M."/>
            <person name="Tripathy S."/>
        </authorList>
    </citation>
    <scope>NUCLEOTIDE SEQUENCE</scope>
    <source>
        <strain evidence="3">BDU141951</strain>
    </source>
</reference>
<evidence type="ECO:0000313" key="3">
    <source>
        <dbReference type="EMBL" id="NEV66543.1"/>
    </source>
</evidence>
<sequence>MKTPLLLTGATGLMGQLLVEALGRERPEQPIVCITRTEERHQQLQALHPQLTFLKGDTAIASSWDAAFAQHPPETIIHLVQLRQVPTLLASLQRAQLTPRLIIIGTTGVYSRYNQYSQEYREAEAVLQQYAGSYCLFRPTMIYGSPRDKNLHKLIRFCDRYGRFPVFGSGQCLLQPVHAGDLAQALLTAYLNPEIQGAYDLSGGSIVSFLELLALVEKLLGKPVQPLKIPYNLGVWSATLLESVLGRRSPVRREQILRLQEDKAYSHAAATAAFGYQPRSLEVGLAQEVELLRATRLIQASGKT</sequence>
<dbReference type="PANTHER" id="PTHR43000">
    <property type="entry name" value="DTDP-D-GLUCOSE 4,6-DEHYDRATASE-RELATED"/>
    <property type="match status" value="1"/>
</dbReference>
<name>A0A0C1Y129_9CYAN</name>